<comment type="cofactor">
    <cofactor evidence="2">
        <name>Mg(2+)</name>
        <dbReference type="ChEBI" id="CHEBI:18420"/>
    </cofactor>
</comment>
<evidence type="ECO:0000256" key="7">
    <source>
        <dbReference type="ARBA" id="ARBA00048259"/>
    </source>
</evidence>
<name>A0ABR2YV87_9CHLO</name>
<evidence type="ECO:0000256" key="6">
    <source>
        <dbReference type="ARBA" id="ARBA00039080"/>
    </source>
</evidence>
<evidence type="ECO:0000256" key="5">
    <source>
        <dbReference type="ARBA" id="ARBA00038047"/>
    </source>
</evidence>
<dbReference type="PANTHER" id="PTHR11952">
    <property type="entry name" value="UDP- GLUCOSE PYROPHOSPHORYLASE"/>
    <property type="match status" value="1"/>
</dbReference>
<evidence type="ECO:0000313" key="8">
    <source>
        <dbReference type="EMBL" id="KAK9915449.1"/>
    </source>
</evidence>
<keyword evidence="9" id="KW-1185">Reference proteome</keyword>
<dbReference type="InterPro" id="IPR029044">
    <property type="entry name" value="Nucleotide-diphossugar_trans"/>
</dbReference>
<sequence length="616" mass="66631">MNALNAHEQLLTEKEKPLVRQLLDHDQGHLFSSWPPPGEKESEKRQLLDQLQKLDKDYSGGLVAYIQNSKRLLAESRSGKNAFEGFVPSVPEGKKLDFGSEEFKEFEELGVQASREAAFVLVAGGLGERLGYSGIKIALPTELASGKCFLQVYIESILALQAKAGGSAQLPLAIMTSGDTHARTEALLQDNAYFGMQPSQVTLLKQEKVACLSDGDAHLALEAGNPFAIQTKPHGHGDVHALLHTTGLLKRWVGAGVRWVAFFQDTNALVFRGLPAALGVSARYGYDMNSLAVPRKAKEAIGGIASLQRPDGGRLTINVEYNLLDPLLRANGWADGDVNDDTGYSPFPGNINQLVLKADSYAAALEETQGIIAEFVNPKYKDDTRTAFKSSTRLECMMQDFPHGLPPTANVGFTVINQVWAAYSPVKNSPADAAAKAAGGNPSHSATSGELDIYRTNCAALRMAGATVEGPEPREFNGLTLDLWPRVSWSPFFALTFSDLQAKVDAAKVKLSKDAALVINGANVHIRSLDLDGALTIDAAPGAKLVIDGLKVQNKGWMYHALNPNKDSTEEQKIRGFLVCRKETLMLEYPKEGRFVYPEKADASKEGVEAEGAAVI</sequence>
<evidence type="ECO:0000256" key="2">
    <source>
        <dbReference type="ARBA" id="ARBA00001946"/>
    </source>
</evidence>
<gene>
    <name evidence="8" type="ORF">WJX75_009353</name>
</gene>
<comment type="catalytic activity">
    <reaction evidence="7">
        <text>a monosaccharide 1-phosphate + UTP + H(+) = a UDP-monosaccharide + diphosphate</text>
        <dbReference type="Rhea" id="RHEA:13205"/>
        <dbReference type="ChEBI" id="CHEBI:15378"/>
        <dbReference type="ChEBI" id="CHEBI:33019"/>
        <dbReference type="ChEBI" id="CHEBI:46398"/>
        <dbReference type="ChEBI" id="CHEBI:140358"/>
        <dbReference type="ChEBI" id="CHEBI:140359"/>
        <dbReference type="EC" id="2.7.7.64"/>
    </reaction>
</comment>
<dbReference type="EC" id="2.7.7.64" evidence="6"/>
<dbReference type="PANTHER" id="PTHR11952:SF9">
    <property type="entry name" value="UDP-SUGAR PYROPHOSPHORYLASE"/>
    <property type="match status" value="1"/>
</dbReference>
<organism evidence="8 9">
    <name type="scientific">Coccomyxa subellipsoidea</name>
    <dbReference type="NCBI Taxonomy" id="248742"/>
    <lineage>
        <taxon>Eukaryota</taxon>
        <taxon>Viridiplantae</taxon>
        <taxon>Chlorophyta</taxon>
        <taxon>core chlorophytes</taxon>
        <taxon>Trebouxiophyceae</taxon>
        <taxon>Trebouxiophyceae incertae sedis</taxon>
        <taxon>Coccomyxaceae</taxon>
        <taxon>Coccomyxa</taxon>
    </lineage>
</organism>
<comment type="caution">
    <text evidence="8">The sequence shown here is derived from an EMBL/GenBank/DDBJ whole genome shotgun (WGS) entry which is preliminary data.</text>
</comment>
<dbReference type="Gene3D" id="2.160.10.30">
    <property type="match status" value="1"/>
</dbReference>
<dbReference type="Pfam" id="PF01704">
    <property type="entry name" value="UDPGP"/>
    <property type="match status" value="1"/>
</dbReference>
<protein>
    <recommendedName>
        <fullName evidence="6">UTP-monosaccharide-1-phosphate uridylyltransferase</fullName>
        <ecNumber evidence="6">2.7.7.64</ecNumber>
    </recommendedName>
</protein>
<accession>A0ABR2YV87</accession>
<evidence type="ECO:0000256" key="1">
    <source>
        <dbReference type="ARBA" id="ARBA00001936"/>
    </source>
</evidence>
<comment type="similarity">
    <text evidence="5">Belongs to the USP family.</text>
</comment>
<dbReference type="EMBL" id="JALJOT010000005">
    <property type="protein sequence ID" value="KAK9915449.1"/>
    <property type="molecule type" value="Genomic_DNA"/>
</dbReference>
<comment type="cofactor">
    <cofactor evidence="1">
        <name>Mn(2+)</name>
        <dbReference type="ChEBI" id="CHEBI:29035"/>
    </cofactor>
</comment>
<evidence type="ECO:0000256" key="4">
    <source>
        <dbReference type="ARBA" id="ARBA00022695"/>
    </source>
</evidence>
<dbReference type="Gene3D" id="3.90.550.10">
    <property type="entry name" value="Spore Coat Polysaccharide Biosynthesis Protein SpsA, Chain A"/>
    <property type="match status" value="1"/>
</dbReference>
<dbReference type="CDD" id="cd06424">
    <property type="entry name" value="UGGPase"/>
    <property type="match status" value="1"/>
</dbReference>
<evidence type="ECO:0000256" key="3">
    <source>
        <dbReference type="ARBA" id="ARBA00022679"/>
    </source>
</evidence>
<evidence type="ECO:0000313" key="9">
    <source>
        <dbReference type="Proteomes" id="UP001491310"/>
    </source>
</evidence>
<keyword evidence="3" id="KW-0808">Transferase</keyword>
<reference evidence="8 9" key="1">
    <citation type="journal article" date="2024" name="Nat. Commun.">
        <title>Phylogenomics reveals the evolutionary origins of lichenization in chlorophyte algae.</title>
        <authorList>
            <person name="Puginier C."/>
            <person name="Libourel C."/>
            <person name="Otte J."/>
            <person name="Skaloud P."/>
            <person name="Haon M."/>
            <person name="Grisel S."/>
            <person name="Petersen M."/>
            <person name="Berrin J.G."/>
            <person name="Delaux P.M."/>
            <person name="Dal Grande F."/>
            <person name="Keller J."/>
        </authorList>
    </citation>
    <scope>NUCLEOTIDE SEQUENCE [LARGE SCALE GENOMIC DNA]</scope>
    <source>
        <strain evidence="8 9">SAG 216-7</strain>
    </source>
</reference>
<keyword evidence="4" id="KW-0548">Nucleotidyltransferase</keyword>
<proteinExistence type="inferred from homology"/>
<dbReference type="SUPFAM" id="SSF53448">
    <property type="entry name" value="Nucleotide-diphospho-sugar transferases"/>
    <property type="match status" value="1"/>
</dbReference>
<dbReference type="InterPro" id="IPR002618">
    <property type="entry name" value="UDPGP_fam"/>
</dbReference>
<dbReference type="InterPro" id="IPR039741">
    <property type="entry name" value="UDP-sugar_pyrophosphorylase"/>
</dbReference>
<dbReference type="Proteomes" id="UP001491310">
    <property type="component" value="Unassembled WGS sequence"/>
</dbReference>